<keyword evidence="17" id="KW-1185">Reference proteome</keyword>
<dbReference type="Gene3D" id="2.60.40.10">
    <property type="entry name" value="Immunoglobulins"/>
    <property type="match status" value="3"/>
</dbReference>
<dbReference type="Ensembl" id="ENSPSMT00000038979.1">
    <property type="protein sequence ID" value="ENSPSMP00000033839.1"/>
    <property type="gene ID" value="ENSPSMG00000023297.1"/>
</dbReference>
<feature type="coiled-coil region" evidence="12">
    <location>
        <begin position="1"/>
        <end position="57"/>
    </location>
</feature>
<evidence type="ECO:0000259" key="15">
    <source>
        <dbReference type="PROSITE" id="PS50853"/>
    </source>
</evidence>
<gene>
    <name evidence="16" type="primary">RIMBP2</name>
</gene>
<dbReference type="SMART" id="SM00060">
    <property type="entry name" value="FN3"/>
    <property type="match status" value="3"/>
</dbReference>
<dbReference type="InterPro" id="IPR036116">
    <property type="entry name" value="FN3_sf"/>
</dbReference>
<feature type="compositionally biased region" description="Basic residues" evidence="13">
    <location>
        <begin position="1047"/>
        <end position="1059"/>
    </location>
</feature>
<dbReference type="GeneTree" id="ENSGT00950000183203"/>
<feature type="compositionally biased region" description="Basic and acidic residues" evidence="13">
    <location>
        <begin position="716"/>
        <end position="730"/>
    </location>
</feature>
<reference evidence="16" key="2">
    <citation type="submission" date="2025-09" db="UniProtKB">
        <authorList>
            <consortium name="Ensembl"/>
        </authorList>
    </citation>
    <scope>IDENTIFICATION</scope>
</reference>
<evidence type="ECO:0000256" key="1">
    <source>
        <dbReference type="ARBA" id="ARBA00004236"/>
    </source>
</evidence>
<dbReference type="FunFam" id="2.60.40.10:FF:000643">
    <property type="entry name" value="RIMS-binding protein 2 isoform X1"/>
    <property type="match status" value="1"/>
</dbReference>
<evidence type="ECO:0000313" key="17">
    <source>
        <dbReference type="Proteomes" id="UP000694414"/>
    </source>
</evidence>
<name>A0A8C9AK76_PROSS</name>
<dbReference type="Pfam" id="PF00041">
    <property type="entry name" value="fn3"/>
    <property type="match status" value="1"/>
</dbReference>
<dbReference type="SUPFAM" id="SSF49265">
    <property type="entry name" value="Fibronectin type III"/>
    <property type="match status" value="2"/>
</dbReference>
<dbReference type="PROSITE" id="PS50853">
    <property type="entry name" value="FN3"/>
    <property type="match status" value="2"/>
</dbReference>
<dbReference type="Pfam" id="PF25523">
    <property type="entry name" value="Ig_RIMBP2"/>
    <property type="match status" value="1"/>
</dbReference>
<proteinExistence type="inferred from homology"/>
<evidence type="ECO:0000256" key="10">
    <source>
        <dbReference type="ARBA" id="ARBA00068024"/>
    </source>
</evidence>
<evidence type="ECO:0000256" key="11">
    <source>
        <dbReference type="PROSITE-ProRule" id="PRU00192"/>
    </source>
</evidence>
<keyword evidence="7" id="KW-0472">Membrane</keyword>
<feature type="domain" description="SH3" evidence="14">
    <location>
        <begin position="959"/>
        <end position="1026"/>
    </location>
</feature>
<feature type="compositionally biased region" description="Basic and acidic residues" evidence="13">
    <location>
        <begin position="610"/>
        <end position="624"/>
    </location>
</feature>
<keyword evidence="3 11" id="KW-0728">SH3 domain</keyword>
<feature type="compositionally biased region" description="Low complexity" evidence="13">
    <location>
        <begin position="813"/>
        <end position="823"/>
    </location>
</feature>
<keyword evidence="6" id="KW-0770">Synapse</keyword>
<feature type="compositionally biased region" description="Pro residues" evidence="13">
    <location>
        <begin position="589"/>
        <end position="601"/>
    </location>
</feature>
<feature type="region of interest" description="Disordered" evidence="13">
    <location>
        <begin position="700"/>
        <end position="851"/>
    </location>
</feature>
<accession>A0A8C9AK76</accession>
<feature type="region of interest" description="Disordered" evidence="13">
    <location>
        <begin position="1034"/>
        <end position="1059"/>
    </location>
</feature>
<dbReference type="FunFam" id="2.60.40.10:FF:000072">
    <property type="entry name" value="RIMS-binding protein 2 isoform X1"/>
    <property type="match status" value="1"/>
</dbReference>
<evidence type="ECO:0000256" key="5">
    <source>
        <dbReference type="ARBA" id="ARBA00022737"/>
    </source>
</evidence>
<evidence type="ECO:0000256" key="13">
    <source>
        <dbReference type="SAM" id="MobiDB-lite"/>
    </source>
</evidence>
<feature type="compositionally biased region" description="Basic and acidic residues" evidence="13">
    <location>
        <begin position="741"/>
        <end position="752"/>
    </location>
</feature>
<evidence type="ECO:0000256" key="4">
    <source>
        <dbReference type="ARBA" id="ARBA00022475"/>
    </source>
</evidence>
<dbReference type="InterPro" id="IPR001452">
    <property type="entry name" value="SH3_domain"/>
</dbReference>
<comment type="function">
    <text evidence="9">Plays a role in the synaptic transmission as bifunctional linker that interacts simultaneously with RIMS1, RIMS2, CACNA1D and CACNA1B.</text>
</comment>
<dbReference type="Gene3D" id="2.30.30.40">
    <property type="entry name" value="SH3 Domains"/>
    <property type="match status" value="3"/>
</dbReference>
<dbReference type="InterPro" id="IPR057884">
    <property type="entry name" value="FN3_RIM-BP1/2/3"/>
</dbReference>
<feature type="domain" description="SH3" evidence="14">
    <location>
        <begin position="855"/>
        <end position="923"/>
    </location>
</feature>
<feature type="compositionally biased region" description="Acidic residues" evidence="13">
    <location>
        <begin position="758"/>
        <end position="768"/>
    </location>
</feature>
<dbReference type="CDD" id="cd12012">
    <property type="entry name" value="SH3_RIM-BP_2"/>
    <property type="match status" value="1"/>
</dbReference>
<keyword evidence="5" id="KW-0677">Repeat</keyword>
<sequence>MREAAERRQQLEAEHEQALAVLSAKQQEIDLLQKSKVRELEEKCRTQSEQFNLLSRDLEKFRQHAGKIDLLGSSAVALLDVPSAPSKPFPPFMNGLATSISKGQGSAVGSGPAIGEYIRPLPLPGDKPEPLSARPTFLSRSGSPRCRFESDMENERNSNTSKQRYSGKVHLCVARYSYNPFDGPNENPEAELPLTAGKYLYVYGHMDEDGFYEGELLDGQRGLVPSNFVDFVQDNESRLASTLGHEQDQNLINRSGVVGLEGENILDLHSPTHTDLGIKDDGAGTLDLNIDDVGEDIVPYPRKITLIKQLAKSVIVGWEPPAVPPGWGTVSGYNVLVDKEARASLALGSRTKALIEKLDMATRTYRISVQCVTSRGSSDELRCTLLVGRDVVVAPGHLRVDNVTQTSAQLSWLPTNSNYSHVIFLNEEEFDVVGAARYQYQLSNLRPNAAYKVRVLAKPHQMPWQLPLEQREKKEAFVEFSTLPAGPPAPPQDVTIHAGATPATIQVSWKPPALTPTGLSNGAHVTGYGVYAKGQRVAEVIFPTADSAAVELVRLRSLEAKGVTVRTLSAQGESVDSGVVAIPPGLLVSPPPHPRTAPAPKPLASAGAPDTKDEHLGPHARMDESWEPGRAPAPAHLHTLEPPALPGAGRRSPSPSRILPQPQGAPVSTSVAKAMAREAAQRVAESGRLEKRSIFLERSSVGQYGPSDEEDGYDSPDVKRRGASVDDFLKGSELGKPPHCCHGDDYHTESSRGSDLSDIMEEDEEELYSEMQLEDGGRRRPSGTSHNALKILGNPASAGRADRVDHVGRRFPRGSPGPQRSRPMPVPSIDEYSGRDRLSPDFYEESETDPGAEELQARIFVALFDYDPLTMSPNPDAAEEELPFKEGQIIKVYGDKDADGFYRGETCARLGLIPCNMVSEIQADDEEMMDQLLRQGFLPLNTPVEKTERSRRGGRHHAVSTRRMVALYDYDPRESSPNVDVEAELTFCTGDIITVFGEIDEDGFYYGELNGQKGLVPSNFLEEVPADVEVYLSDAPSHHSQDAPVRSKAKRKKSVHFTP</sequence>
<evidence type="ECO:0000256" key="8">
    <source>
        <dbReference type="ARBA" id="ARBA00034103"/>
    </source>
</evidence>
<dbReference type="SMART" id="SM00326">
    <property type="entry name" value="SH3"/>
    <property type="match status" value="3"/>
</dbReference>
<dbReference type="InterPro" id="IPR035755">
    <property type="entry name" value="RIM-BP_SH3_3"/>
</dbReference>
<feature type="compositionally biased region" description="Acidic residues" evidence="13">
    <location>
        <begin position="842"/>
        <end position="851"/>
    </location>
</feature>
<evidence type="ECO:0000256" key="12">
    <source>
        <dbReference type="SAM" id="Coils"/>
    </source>
</evidence>
<dbReference type="GO" id="GO:0007274">
    <property type="term" value="P:neuromuscular synaptic transmission"/>
    <property type="evidence" value="ECO:0007669"/>
    <property type="project" value="TreeGrafter"/>
</dbReference>
<dbReference type="CDD" id="cd12014">
    <property type="entry name" value="SH3_RIM-BP_1"/>
    <property type="match status" value="1"/>
</dbReference>
<dbReference type="InterPro" id="IPR036028">
    <property type="entry name" value="SH3-like_dom_sf"/>
</dbReference>
<protein>
    <recommendedName>
        <fullName evidence="10">RIMS-binding protein 2</fullName>
    </recommendedName>
</protein>
<comment type="similarity">
    <text evidence="2">Belongs to the RIMBP family.</text>
</comment>
<keyword evidence="12" id="KW-0175">Coiled coil</keyword>
<dbReference type="GO" id="GO:0005886">
    <property type="term" value="C:plasma membrane"/>
    <property type="evidence" value="ECO:0007669"/>
    <property type="project" value="UniProtKB-SubCell"/>
</dbReference>
<feature type="compositionally biased region" description="Basic and acidic residues" evidence="13">
    <location>
        <begin position="146"/>
        <end position="156"/>
    </location>
</feature>
<dbReference type="PRINTS" id="PR00452">
    <property type="entry name" value="SH3DOMAIN"/>
</dbReference>
<dbReference type="FunFam" id="2.30.30.40:FF:000023">
    <property type="entry name" value="RIMS-binding protein 2 isoform F"/>
    <property type="match status" value="1"/>
</dbReference>
<dbReference type="CDD" id="cd00063">
    <property type="entry name" value="FN3"/>
    <property type="match status" value="3"/>
</dbReference>
<feature type="domain" description="Fibronectin type-III" evidence="15">
    <location>
        <begin position="490"/>
        <end position="592"/>
    </location>
</feature>
<dbReference type="GO" id="GO:0045202">
    <property type="term" value="C:synapse"/>
    <property type="evidence" value="ECO:0007669"/>
    <property type="project" value="UniProtKB-SubCell"/>
</dbReference>
<dbReference type="InterPro" id="IPR035753">
    <property type="entry name" value="RIM-BP_SH3_2"/>
</dbReference>
<evidence type="ECO:0000256" key="6">
    <source>
        <dbReference type="ARBA" id="ARBA00023018"/>
    </source>
</evidence>
<feature type="region of interest" description="Disordered" evidence="13">
    <location>
        <begin position="586"/>
        <end position="673"/>
    </location>
</feature>
<dbReference type="InterPro" id="IPR013783">
    <property type="entry name" value="Ig-like_fold"/>
</dbReference>
<keyword evidence="4" id="KW-1003">Cell membrane</keyword>
<dbReference type="Proteomes" id="UP000694414">
    <property type="component" value="Unplaced"/>
</dbReference>
<dbReference type="CDD" id="cd12013">
    <property type="entry name" value="SH3_RIM-BP_3"/>
    <property type="match status" value="1"/>
</dbReference>
<evidence type="ECO:0000259" key="14">
    <source>
        <dbReference type="PROSITE" id="PS50002"/>
    </source>
</evidence>
<evidence type="ECO:0000256" key="2">
    <source>
        <dbReference type="ARBA" id="ARBA00010749"/>
    </source>
</evidence>
<dbReference type="Pfam" id="PF07653">
    <property type="entry name" value="SH3_2"/>
    <property type="match status" value="2"/>
</dbReference>
<reference evidence="16" key="1">
    <citation type="submission" date="2025-08" db="UniProtKB">
        <authorList>
            <consortium name="Ensembl"/>
        </authorList>
    </citation>
    <scope>IDENTIFICATION</scope>
</reference>
<evidence type="ECO:0000256" key="9">
    <source>
        <dbReference type="ARBA" id="ARBA00054159"/>
    </source>
</evidence>
<organism evidence="16 17">
    <name type="scientific">Prolemur simus</name>
    <name type="common">Greater bamboo lemur</name>
    <name type="synonym">Hapalemur simus</name>
    <dbReference type="NCBI Taxonomy" id="1328070"/>
    <lineage>
        <taxon>Eukaryota</taxon>
        <taxon>Metazoa</taxon>
        <taxon>Chordata</taxon>
        <taxon>Craniata</taxon>
        <taxon>Vertebrata</taxon>
        <taxon>Euteleostomi</taxon>
        <taxon>Mammalia</taxon>
        <taxon>Eutheria</taxon>
        <taxon>Euarchontoglires</taxon>
        <taxon>Primates</taxon>
        <taxon>Strepsirrhini</taxon>
        <taxon>Lemuriformes</taxon>
        <taxon>Lemuridae</taxon>
        <taxon>Prolemur</taxon>
    </lineage>
</organism>
<dbReference type="FunFam" id="2.30.30.40:FF:000016">
    <property type="entry name" value="RIMS-binding protein 2 isoform X2"/>
    <property type="match status" value="1"/>
</dbReference>
<feature type="domain" description="SH3" evidence="14">
    <location>
        <begin position="167"/>
        <end position="234"/>
    </location>
</feature>
<dbReference type="SUPFAM" id="SSF50044">
    <property type="entry name" value="SH3-domain"/>
    <property type="match status" value="3"/>
</dbReference>
<evidence type="ECO:0000313" key="16">
    <source>
        <dbReference type="Ensembl" id="ENSPSMP00000033839.1"/>
    </source>
</evidence>
<dbReference type="FunFam" id="2.30.30.40:FF:000006">
    <property type="entry name" value="RIMS-binding protein 2 isoform X1"/>
    <property type="match status" value="1"/>
</dbReference>
<dbReference type="Pfam" id="PF14604">
    <property type="entry name" value="SH3_9"/>
    <property type="match status" value="1"/>
</dbReference>
<dbReference type="InterPro" id="IPR003961">
    <property type="entry name" value="FN3_dom"/>
</dbReference>
<evidence type="ECO:0000256" key="3">
    <source>
        <dbReference type="ARBA" id="ARBA00022443"/>
    </source>
</evidence>
<evidence type="ECO:0000256" key="7">
    <source>
        <dbReference type="ARBA" id="ARBA00023136"/>
    </source>
</evidence>
<dbReference type="AlphaFoldDB" id="A0A8C9AK76"/>
<dbReference type="PANTHER" id="PTHR14234:SF18">
    <property type="entry name" value="RIMS-BINDING PROTEIN 2"/>
    <property type="match status" value="1"/>
</dbReference>
<dbReference type="PANTHER" id="PTHR14234">
    <property type="entry name" value="RIM BINDING PROTEIN-RELATED"/>
    <property type="match status" value="1"/>
</dbReference>
<dbReference type="PROSITE" id="PS50002">
    <property type="entry name" value="SH3"/>
    <property type="match status" value="3"/>
</dbReference>
<dbReference type="InterPro" id="IPR040325">
    <property type="entry name" value="RIMBP1/2/3"/>
</dbReference>
<feature type="region of interest" description="Disordered" evidence="13">
    <location>
        <begin position="134"/>
        <end position="162"/>
    </location>
</feature>
<comment type="subcellular location">
    <subcellularLocation>
        <location evidence="1">Cell membrane</location>
    </subcellularLocation>
    <subcellularLocation>
        <location evidence="8">Synapse</location>
    </subcellularLocation>
</comment>
<feature type="domain" description="Fibronectin type-III" evidence="15">
    <location>
        <begin position="394"/>
        <end position="476"/>
    </location>
</feature>